<evidence type="ECO:0000256" key="6">
    <source>
        <dbReference type="ARBA" id="ARBA00022792"/>
    </source>
</evidence>
<dbReference type="EMBL" id="KM275719">
    <property type="protein sequence ID" value="AIX97475.1"/>
    <property type="molecule type" value="mRNA"/>
</dbReference>
<evidence type="ECO:0000256" key="7">
    <source>
        <dbReference type="ARBA" id="ARBA00022990"/>
    </source>
</evidence>
<keyword evidence="11 15" id="KW-0066">ATP synthesis</keyword>
<dbReference type="GO" id="GO:0015078">
    <property type="term" value="F:proton transmembrane transporter activity"/>
    <property type="evidence" value="ECO:0007669"/>
    <property type="project" value="InterPro"/>
</dbReference>
<dbReference type="GO" id="GO:0005743">
    <property type="term" value="C:mitochondrial inner membrane"/>
    <property type="evidence" value="ECO:0007669"/>
    <property type="project" value="UniProtKB-SubCell"/>
</dbReference>
<accession>A0A0A1CM61</accession>
<evidence type="ECO:0000256" key="8">
    <source>
        <dbReference type="ARBA" id="ARBA00023065"/>
    </source>
</evidence>
<evidence type="ECO:0000313" key="16">
    <source>
        <dbReference type="EMBL" id="AIX97475.1"/>
    </source>
</evidence>
<evidence type="ECO:0000256" key="12">
    <source>
        <dbReference type="ARBA" id="ARBA00057306"/>
    </source>
</evidence>
<evidence type="ECO:0000256" key="3">
    <source>
        <dbReference type="ARBA" id="ARBA00022448"/>
    </source>
</evidence>
<evidence type="ECO:0000256" key="14">
    <source>
        <dbReference type="ARBA" id="ARBA00074682"/>
    </source>
</evidence>
<organism evidence="16">
    <name type="scientific">Ceratosolen solmsi</name>
    <dbReference type="NCBI Taxonomy" id="142686"/>
    <lineage>
        <taxon>Eukaryota</taxon>
        <taxon>Metazoa</taxon>
        <taxon>Ecdysozoa</taxon>
        <taxon>Arthropoda</taxon>
        <taxon>Hexapoda</taxon>
        <taxon>Insecta</taxon>
        <taxon>Pterygota</taxon>
        <taxon>Neoptera</taxon>
        <taxon>Endopterygota</taxon>
        <taxon>Hymenoptera</taxon>
        <taxon>Apocrita</taxon>
        <taxon>Proctotrupomorpha</taxon>
        <taxon>Chalcidoidea</taxon>
        <taxon>Agaonidae</taxon>
        <taxon>Agaoninae</taxon>
        <taxon>Ceratosolen</taxon>
    </lineage>
</organism>
<comment type="function">
    <text evidence="12 15">Subunit e, of the mitochondrial membrane ATP synthase complex (F(1)F(0) ATP synthase or Complex V) that produces ATP from ADP in the presence of a proton gradient across the membrane which is generated by electron transport complexes of the respiratory chain. ATP synthase complex consist of a soluble F(1) head domain - the catalytic core - and a membrane F(1) domain - the membrane proton channel. These two domains are linked by a central stalk rotating inside the F(1) region and a stationary peripheral stalk. During catalysis, ATP synthesis in the catalytic domain of F(1) is coupled via a rotary mechanism of the central stalk subunits to proton translocation. In vivo, can only synthesize ATP although its ATP hydrolase activity can be activated artificially in vitro. Part of the complex F(0) domain.</text>
</comment>
<sequence length="83" mass="9833">MANIELPRPVNVSPLIKFSRWSFLTIGIFYGIINQKRFVRKENALREIEKAEKPIRDAKLAEEKLIRTQADNKILDEFFQKKE</sequence>
<dbReference type="PANTHER" id="PTHR12427">
    <property type="entry name" value="ATP SYNTHASE E CHAIN, MITOCHONDRIAL"/>
    <property type="match status" value="1"/>
</dbReference>
<reference evidence="16" key="1">
    <citation type="submission" date="2014-08" db="EMBL/GenBank/DDBJ databases">
        <title>Effects of Wolbachia infection on coevolution of oxidative-phosphorylation-related proteins in a fig wasp Ceratosolen solmsi Mayr (Hymenoptera: Agaonidae).</title>
        <authorList>
            <person name="Li Z.-Z."/>
        </authorList>
    </citation>
    <scope>NUCLEOTIDE SEQUENCE</scope>
</reference>
<dbReference type="GO" id="GO:0045259">
    <property type="term" value="C:proton-transporting ATP synthase complex"/>
    <property type="evidence" value="ECO:0007669"/>
    <property type="project" value="UniProtKB-UniRule"/>
</dbReference>
<protein>
    <recommendedName>
        <fullName evidence="14 15">ATP synthase F(0) complex subunit e, mitochondrial</fullName>
    </recommendedName>
</protein>
<evidence type="ECO:0000256" key="5">
    <source>
        <dbReference type="ARBA" id="ARBA00022781"/>
    </source>
</evidence>
<comment type="similarity">
    <text evidence="2 15">Belongs to the ATPase e subunit family.</text>
</comment>
<comment type="subcellular location">
    <subcellularLocation>
        <location evidence="1 15">Mitochondrion inner membrane</location>
    </subcellularLocation>
</comment>
<evidence type="ECO:0000256" key="9">
    <source>
        <dbReference type="ARBA" id="ARBA00023128"/>
    </source>
</evidence>
<dbReference type="GO" id="GO:0015986">
    <property type="term" value="P:proton motive force-driven ATP synthesis"/>
    <property type="evidence" value="ECO:0007669"/>
    <property type="project" value="InterPro"/>
</dbReference>
<keyword evidence="10" id="KW-0472">Membrane</keyword>
<comment type="subunit">
    <text evidence="15">F-type ATPases have 2 components, CF(1) - the catalytic core - and CF(0) - the membrane proton channel. CF(1) and CF(0) have multiple subunits.</text>
</comment>
<proteinExistence type="evidence at transcript level"/>
<dbReference type="InterPro" id="IPR008386">
    <property type="entry name" value="ATP_synth_F0_esu_mt"/>
</dbReference>
<name>A0A0A1CM61_9HYME</name>
<dbReference type="PANTHER" id="PTHR12427:SF1">
    <property type="entry name" value="ATP SYNTHASE SUBUNIT E, MITOCHONDRIAL"/>
    <property type="match status" value="1"/>
</dbReference>
<keyword evidence="7" id="KW-0007">Acetylation</keyword>
<dbReference type="Pfam" id="PF05680">
    <property type="entry name" value="ATP-synt_E"/>
    <property type="match status" value="1"/>
</dbReference>
<evidence type="ECO:0000256" key="10">
    <source>
        <dbReference type="ARBA" id="ARBA00023136"/>
    </source>
</evidence>
<dbReference type="AlphaFoldDB" id="A0A0A1CM61"/>
<keyword evidence="4 15" id="KW-0138">CF(0)</keyword>
<evidence type="ECO:0000256" key="4">
    <source>
        <dbReference type="ARBA" id="ARBA00022547"/>
    </source>
</evidence>
<evidence type="ECO:0000256" key="11">
    <source>
        <dbReference type="ARBA" id="ARBA00023310"/>
    </source>
</evidence>
<keyword evidence="3 15" id="KW-0813">Transport</keyword>
<keyword evidence="8 15" id="KW-0406">Ion transport</keyword>
<evidence type="ECO:0000256" key="15">
    <source>
        <dbReference type="RuleBase" id="RU367005"/>
    </source>
</evidence>
<evidence type="ECO:0000256" key="2">
    <source>
        <dbReference type="ARBA" id="ARBA00007333"/>
    </source>
</evidence>
<keyword evidence="9 15" id="KW-0496">Mitochondrion</keyword>
<evidence type="ECO:0000256" key="1">
    <source>
        <dbReference type="ARBA" id="ARBA00004273"/>
    </source>
</evidence>
<keyword evidence="5 15" id="KW-0375">Hydrogen ion transport</keyword>
<keyword evidence="6 15" id="KW-0999">Mitochondrion inner membrane</keyword>
<evidence type="ECO:0000256" key="13">
    <source>
        <dbReference type="ARBA" id="ARBA00064647"/>
    </source>
</evidence>
<comment type="subunit">
    <text evidence="13">Component of the ATP synthase complex composed at least of ATP5F1A/subunit alpha, ATP5F1B/subunit beta, ATP5MC1/subunit c (homooctomer), MT-ATP6/subunit a, MT-ATP8/subunit 8, ATP5ME/subunit e, ATP5MF/subunit f, ATP5MG/subunit g, ATP5MK/subunit k, ATP5MJ/subunit j, ATP5F1C/subunit gamma, ATP5F1D/subunit delta, ATP5F1E/subunit epsilon, ATP5PF/subunit F6, ATP5PB/subunit b, ATP5PD/subunit d, ATP5PO/subunit OSCP. ATP synthase complex consists of a soluble F(1) head domain (subunits alpha(3) and beta(3)) - the catalytic core - and a membrane F(0) domain - the membrane proton channel (subunits c, a, 8, e, f, g, k and j). These two domains are linked by a central stalk (subunits gamma, delta, and epsilon) rotating inside the F1 region and a stationary peripheral stalk (subunits F6, b, d, and OSCP).</text>
</comment>